<comment type="caution">
    <text evidence="2">The sequence shown here is derived from an EMBL/GenBank/DDBJ whole genome shotgun (WGS) entry which is preliminary data.</text>
</comment>
<organism evidence="2 3">
    <name type="scientific">Reticulomyxa filosa</name>
    <dbReference type="NCBI Taxonomy" id="46433"/>
    <lineage>
        <taxon>Eukaryota</taxon>
        <taxon>Sar</taxon>
        <taxon>Rhizaria</taxon>
        <taxon>Retaria</taxon>
        <taxon>Foraminifera</taxon>
        <taxon>Monothalamids</taxon>
        <taxon>Reticulomyxidae</taxon>
        <taxon>Reticulomyxa</taxon>
    </lineage>
</organism>
<name>X6LXC4_RETFI</name>
<accession>X6LXC4</accession>
<proteinExistence type="predicted"/>
<feature type="region of interest" description="Disordered" evidence="1">
    <location>
        <begin position="180"/>
        <end position="264"/>
    </location>
</feature>
<sequence length="282" mass="33474">IKIKTYEKEELEFKIKDLKDDGTMLIKNKDRIWEDLLEFIGDELNLSEKSRFILVNANNENDQIEDADELCEHWNDFANGKMEDCIFNMRCLVIKRKKRVWTWYPKGANDPNFQNYLNKQDWDGHLEDLMKMIKVLDEECLKDKKEKILKSGDGLKKIWSDRYGDEQSCSFVLNIVEKEKETEEESDNENKKKKTKGNTEEEGEEEEDNKHDNIKQDKKRKRKSESENRVTDDDKKNENGSESGNEKSKKLELKRKGKTLTTVTSQLETEIKIKIITPRRRR</sequence>
<protein>
    <submittedName>
        <fullName evidence="2">Rhoptry neck protein 6</fullName>
    </submittedName>
</protein>
<evidence type="ECO:0000313" key="2">
    <source>
        <dbReference type="EMBL" id="ETO06274.1"/>
    </source>
</evidence>
<dbReference type="EMBL" id="ASPP01027291">
    <property type="protein sequence ID" value="ETO06274.1"/>
    <property type="molecule type" value="Genomic_DNA"/>
</dbReference>
<reference evidence="2 3" key="1">
    <citation type="journal article" date="2013" name="Curr. Biol.">
        <title>The Genome of the Foraminiferan Reticulomyxa filosa.</title>
        <authorList>
            <person name="Glockner G."/>
            <person name="Hulsmann N."/>
            <person name="Schleicher M."/>
            <person name="Noegel A.A."/>
            <person name="Eichinger L."/>
            <person name="Gallinger C."/>
            <person name="Pawlowski J."/>
            <person name="Sierra R."/>
            <person name="Euteneuer U."/>
            <person name="Pillet L."/>
            <person name="Moustafa A."/>
            <person name="Platzer M."/>
            <person name="Groth M."/>
            <person name="Szafranski K."/>
            <person name="Schliwa M."/>
        </authorList>
    </citation>
    <scope>NUCLEOTIDE SEQUENCE [LARGE SCALE GENOMIC DNA]</scope>
</reference>
<feature type="compositionally biased region" description="Basic and acidic residues" evidence="1">
    <location>
        <begin position="224"/>
        <end position="251"/>
    </location>
</feature>
<feature type="non-terminal residue" evidence="2">
    <location>
        <position position="1"/>
    </location>
</feature>
<evidence type="ECO:0000313" key="3">
    <source>
        <dbReference type="Proteomes" id="UP000023152"/>
    </source>
</evidence>
<evidence type="ECO:0000256" key="1">
    <source>
        <dbReference type="SAM" id="MobiDB-lite"/>
    </source>
</evidence>
<gene>
    <name evidence="2" type="ORF">RFI_31122</name>
</gene>
<dbReference type="AlphaFoldDB" id="X6LXC4"/>
<dbReference type="Proteomes" id="UP000023152">
    <property type="component" value="Unassembled WGS sequence"/>
</dbReference>
<keyword evidence="3" id="KW-1185">Reference proteome</keyword>